<keyword evidence="3" id="KW-1185">Reference proteome</keyword>
<dbReference type="EMBL" id="JADCUA010000002">
    <property type="protein sequence ID" value="KAH9842358.1"/>
    <property type="molecule type" value="Genomic_DNA"/>
</dbReference>
<comment type="caution">
    <text evidence="2">The sequence shown here is derived from an EMBL/GenBank/DDBJ whole genome shotgun (WGS) entry which is preliminary data.</text>
</comment>
<evidence type="ECO:0000313" key="3">
    <source>
        <dbReference type="Proteomes" id="UP000814176"/>
    </source>
</evidence>
<keyword evidence="1" id="KW-0732">Signal</keyword>
<protein>
    <recommendedName>
        <fullName evidence="4">Secreted protein</fullName>
    </recommendedName>
</protein>
<name>A0ABQ8KTE8_9APHY</name>
<evidence type="ECO:0008006" key="4">
    <source>
        <dbReference type="Google" id="ProtNLM"/>
    </source>
</evidence>
<dbReference type="RefSeq" id="XP_047783405.1">
    <property type="nucleotide sequence ID" value="XM_047916950.1"/>
</dbReference>
<dbReference type="GeneID" id="71997682"/>
<sequence>MCLMGALFENAILCLFTTKCLVSCCHNVLLFPGFLTSCSLRCMQTVECLVSKFYTYASPQCYVPLLAHIAGHDGPLIKVNDCSTPCSRCA</sequence>
<evidence type="ECO:0000313" key="2">
    <source>
        <dbReference type="EMBL" id="KAH9842358.1"/>
    </source>
</evidence>
<gene>
    <name evidence="2" type="ORF">C8Q71DRAFT_200026</name>
</gene>
<proteinExistence type="predicted"/>
<dbReference type="Proteomes" id="UP000814176">
    <property type="component" value="Unassembled WGS sequence"/>
</dbReference>
<accession>A0ABQ8KTE8</accession>
<feature type="signal peptide" evidence="1">
    <location>
        <begin position="1"/>
        <end position="22"/>
    </location>
</feature>
<evidence type="ECO:0000256" key="1">
    <source>
        <dbReference type="SAM" id="SignalP"/>
    </source>
</evidence>
<organism evidence="2 3">
    <name type="scientific">Rhodofomes roseus</name>
    <dbReference type="NCBI Taxonomy" id="34475"/>
    <lineage>
        <taxon>Eukaryota</taxon>
        <taxon>Fungi</taxon>
        <taxon>Dikarya</taxon>
        <taxon>Basidiomycota</taxon>
        <taxon>Agaricomycotina</taxon>
        <taxon>Agaricomycetes</taxon>
        <taxon>Polyporales</taxon>
        <taxon>Rhodofomes</taxon>
    </lineage>
</organism>
<reference evidence="2 3" key="1">
    <citation type="journal article" date="2021" name="Environ. Microbiol.">
        <title>Gene family expansions and transcriptome signatures uncover fungal adaptations to wood decay.</title>
        <authorList>
            <person name="Hage H."/>
            <person name="Miyauchi S."/>
            <person name="Viragh M."/>
            <person name="Drula E."/>
            <person name="Min B."/>
            <person name="Chaduli D."/>
            <person name="Navarro D."/>
            <person name="Favel A."/>
            <person name="Norest M."/>
            <person name="Lesage-Meessen L."/>
            <person name="Balint B."/>
            <person name="Merenyi Z."/>
            <person name="de Eugenio L."/>
            <person name="Morin E."/>
            <person name="Martinez A.T."/>
            <person name="Baldrian P."/>
            <person name="Stursova M."/>
            <person name="Martinez M.J."/>
            <person name="Novotny C."/>
            <person name="Magnuson J.K."/>
            <person name="Spatafora J.W."/>
            <person name="Maurice S."/>
            <person name="Pangilinan J."/>
            <person name="Andreopoulos W."/>
            <person name="LaButti K."/>
            <person name="Hundley H."/>
            <person name="Na H."/>
            <person name="Kuo A."/>
            <person name="Barry K."/>
            <person name="Lipzen A."/>
            <person name="Henrissat B."/>
            <person name="Riley R."/>
            <person name="Ahrendt S."/>
            <person name="Nagy L.G."/>
            <person name="Grigoriev I.V."/>
            <person name="Martin F."/>
            <person name="Rosso M.N."/>
        </authorList>
    </citation>
    <scope>NUCLEOTIDE SEQUENCE [LARGE SCALE GENOMIC DNA]</scope>
    <source>
        <strain evidence="2 3">CIRM-BRFM 1785</strain>
    </source>
</reference>
<feature type="chain" id="PRO_5046972461" description="Secreted protein" evidence="1">
    <location>
        <begin position="23"/>
        <end position="90"/>
    </location>
</feature>